<dbReference type="RefSeq" id="WP_138678601.1">
    <property type="nucleotide sequence ID" value="NZ_JDST02000098.1"/>
</dbReference>
<reference evidence="4 6" key="1">
    <citation type="submission" date="2014-02" db="EMBL/GenBank/DDBJ databases">
        <title>Expanding our view of genomic diversity in Candidatus Accumulibacter clades.</title>
        <authorList>
            <person name="Skennerton C.T."/>
            <person name="Barr J.J."/>
            <person name="Slater F.R."/>
            <person name="Bond P.L."/>
            <person name="Tyson G.W."/>
        </authorList>
    </citation>
    <scope>NUCLEOTIDE SEQUENCE [LARGE SCALE GENOMIC DNA]</scope>
    <source>
        <strain evidence="6">SK-02</strain>
    </source>
</reference>
<proteinExistence type="predicted"/>
<dbReference type="GO" id="GO:0000160">
    <property type="term" value="P:phosphorelay signal transduction system"/>
    <property type="evidence" value="ECO:0007669"/>
    <property type="project" value="InterPro"/>
</dbReference>
<protein>
    <submittedName>
        <fullName evidence="4">Putative transcriptional regulator</fullName>
    </submittedName>
    <submittedName>
        <fullName evidence="5">Response regulator transcription factor</fullName>
    </submittedName>
</protein>
<accession>A0A080MDD7</accession>
<organism evidence="4 6">
    <name type="scientific">Candidatus Accumulibacter cognatus</name>
    <dbReference type="NCBI Taxonomy" id="2954383"/>
    <lineage>
        <taxon>Bacteria</taxon>
        <taxon>Pseudomonadati</taxon>
        <taxon>Pseudomonadota</taxon>
        <taxon>Betaproteobacteria</taxon>
        <taxon>Candidatus Accumulibacter</taxon>
    </lineage>
</organism>
<evidence type="ECO:0000313" key="6">
    <source>
        <dbReference type="Proteomes" id="UP000021315"/>
    </source>
</evidence>
<dbReference type="CDD" id="cd17535">
    <property type="entry name" value="REC_NarL-like"/>
    <property type="match status" value="1"/>
</dbReference>
<dbReference type="KEGG" id="acog:HWD57_10020"/>
<evidence type="ECO:0000256" key="2">
    <source>
        <dbReference type="PROSITE-ProRule" id="PRU00169"/>
    </source>
</evidence>
<dbReference type="PROSITE" id="PS50110">
    <property type="entry name" value="RESPONSE_REGULATORY"/>
    <property type="match status" value="1"/>
</dbReference>
<evidence type="ECO:0000313" key="5">
    <source>
        <dbReference type="EMBL" id="QLH50079.1"/>
    </source>
</evidence>
<name>A0A080MDD7_9PROT</name>
<feature type="modified residue" description="4-aspartylphosphate" evidence="2">
    <location>
        <position position="53"/>
    </location>
</feature>
<gene>
    <name evidence="4" type="ORF">AW06_003724</name>
    <name evidence="5" type="ORF">HWD57_10020</name>
</gene>
<dbReference type="Proteomes" id="UP000021315">
    <property type="component" value="Unassembled WGS sequence"/>
</dbReference>
<dbReference type="InterPro" id="IPR001789">
    <property type="entry name" value="Sig_transdc_resp-reg_receiver"/>
</dbReference>
<accession>A0A7D5SDV4</accession>
<dbReference type="InterPro" id="IPR050595">
    <property type="entry name" value="Bact_response_regulator"/>
</dbReference>
<evidence type="ECO:0000313" key="4">
    <source>
        <dbReference type="EMBL" id="KFB75234.1"/>
    </source>
</evidence>
<dbReference type="Pfam" id="PF00072">
    <property type="entry name" value="Response_reg"/>
    <property type="match status" value="1"/>
</dbReference>
<reference evidence="5 7" key="2">
    <citation type="journal article" date="2019" name="Microbiome">
        <title>Annotated bacterial chromosomes from frame-shift-corrected long-read metagenomic data.</title>
        <authorList>
            <person name="Arumugam K."/>
            <person name="Bagci C."/>
            <person name="Bessarab I."/>
            <person name="Beier S."/>
            <person name="Buchfink B."/>
            <person name="Gorska A."/>
            <person name="Qiu G."/>
            <person name="Huson D.H."/>
            <person name="Williams R.B.H."/>
        </authorList>
    </citation>
    <scope>NUCLEOTIDE SEQUENCE [LARGE SCALE GENOMIC DNA]</scope>
    <source>
        <strain evidence="5">SSA1</strain>
    </source>
</reference>
<dbReference type="EMBL" id="JDST02000098">
    <property type="protein sequence ID" value="KFB75234.1"/>
    <property type="molecule type" value="Genomic_DNA"/>
</dbReference>
<dbReference type="InterPro" id="IPR011006">
    <property type="entry name" value="CheY-like_superfamily"/>
</dbReference>
<dbReference type="Proteomes" id="UP000509684">
    <property type="component" value="Chromosome"/>
</dbReference>
<sequence>MLTLIVDDSALVRRMLREILVQIEGTEVVGEFDSPAPAIESIRSRPPDIVLLDIQLANGSGLEVLRIVRMEHPSVKVMVFTNFSESVYRKRCLEAGAYAFYDKKSDLQVLRQSLHGLASAARVESGDVDVNHQHSWWETRNMG</sequence>
<reference evidence="5" key="3">
    <citation type="submission" date="2020-06" db="EMBL/GenBank/DDBJ databases">
        <authorList>
            <person name="Arumugam K."/>
            <person name="Besarab I."/>
            <person name="Haryono M."/>
            <person name="Bagci C."/>
            <person name="Beier S."/>
            <person name="Buchfink B."/>
            <person name="Gorska A."/>
            <person name="Qiu G."/>
            <person name="Huson D.H."/>
            <person name="Williams R.B."/>
        </authorList>
    </citation>
    <scope>NUCLEOTIDE SEQUENCE</scope>
    <source>
        <strain evidence="5">SSA1</strain>
    </source>
</reference>
<dbReference type="InterPro" id="IPR058245">
    <property type="entry name" value="NreC/VraR/RcsB-like_REC"/>
</dbReference>
<dbReference type="EMBL" id="CP058708">
    <property type="protein sequence ID" value="QLH50079.1"/>
    <property type="molecule type" value="Genomic_DNA"/>
</dbReference>
<dbReference type="STRING" id="1453999.AW06_003724"/>
<keyword evidence="6" id="KW-1185">Reference proteome</keyword>
<dbReference type="Gene3D" id="3.40.50.2300">
    <property type="match status" value="1"/>
</dbReference>
<evidence type="ECO:0000259" key="3">
    <source>
        <dbReference type="PROSITE" id="PS50110"/>
    </source>
</evidence>
<keyword evidence="1 2" id="KW-0597">Phosphoprotein</keyword>
<dbReference type="SMART" id="SM00448">
    <property type="entry name" value="REC"/>
    <property type="match status" value="1"/>
</dbReference>
<dbReference type="PANTHER" id="PTHR44591">
    <property type="entry name" value="STRESS RESPONSE REGULATOR PROTEIN 1"/>
    <property type="match status" value="1"/>
</dbReference>
<dbReference type="SUPFAM" id="SSF52172">
    <property type="entry name" value="CheY-like"/>
    <property type="match status" value="1"/>
</dbReference>
<feature type="domain" description="Response regulatory" evidence="3">
    <location>
        <begin position="2"/>
        <end position="118"/>
    </location>
</feature>
<evidence type="ECO:0000313" key="7">
    <source>
        <dbReference type="Proteomes" id="UP000509684"/>
    </source>
</evidence>
<dbReference type="AlphaFoldDB" id="A0A080MDD7"/>
<evidence type="ECO:0000256" key="1">
    <source>
        <dbReference type="ARBA" id="ARBA00022553"/>
    </source>
</evidence>
<dbReference type="PANTHER" id="PTHR44591:SF3">
    <property type="entry name" value="RESPONSE REGULATORY DOMAIN-CONTAINING PROTEIN"/>
    <property type="match status" value="1"/>
</dbReference>